<keyword evidence="1" id="KW-0238">DNA-binding</keyword>
<protein>
    <submittedName>
        <fullName evidence="1">DNA-binding protein</fullName>
    </submittedName>
</protein>
<dbReference type="RefSeq" id="WP_109192320.1">
    <property type="nucleotide sequence ID" value="NZ_CP029255.1"/>
</dbReference>
<name>A0A2S1YLT7_9FLAO</name>
<organism evidence="1 2">
    <name type="scientific">Flavobacterium crocinum</name>
    <dbReference type="NCBI Taxonomy" id="2183896"/>
    <lineage>
        <taxon>Bacteria</taxon>
        <taxon>Pseudomonadati</taxon>
        <taxon>Bacteroidota</taxon>
        <taxon>Flavobacteriia</taxon>
        <taxon>Flavobacteriales</taxon>
        <taxon>Flavobacteriaceae</taxon>
        <taxon>Flavobacterium</taxon>
    </lineage>
</organism>
<dbReference type="EMBL" id="CP029255">
    <property type="protein sequence ID" value="AWK04838.1"/>
    <property type="molecule type" value="Genomic_DNA"/>
</dbReference>
<sequence length="91" mass="10663">MNEIVTKEDLRQFGLLLVDKIQALFKDKDSGWTETLEPEWLKSKAVRKLLDISAGSVQNLRTSQKVRFKKVLGSYYYNKEDLLKLFKDESH</sequence>
<reference evidence="1 2" key="1">
    <citation type="submission" date="2018-05" db="EMBL/GenBank/DDBJ databases">
        <title>Genome sequencing of Flavobacterium sp. HYN0056.</title>
        <authorList>
            <person name="Yi H."/>
            <person name="Baek C."/>
        </authorList>
    </citation>
    <scope>NUCLEOTIDE SEQUENCE [LARGE SCALE GENOMIC DNA]</scope>
    <source>
        <strain evidence="1 2">HYN0056</strain>
    </source>
</reference>
<accession>A0A2S1YLT7</accession>
<dbReference type="GO" id="GO:0003677">
    <property type="term" value="F:DNA binding"/>
    <property type="evidence" value="ECO:0007669"/>
    <property type="project" value="UniProtKB-KW"/>
</dbReference>
<dbReference type="Proteomes" id="UP000245250">
    <property type="component" value="Chromosome"/>
</dbReference>
<dbReference type="KEGG" id="fcr:HYN56_11610"/>
<dbReference type="AlphaFoldDB" id="A0A2S1YLT7"/>
<gene>
    <name evidence="1" type="ORF">HYN56_11610</name>
</gene>
<keyword evidence="2" id="KW-1185">Reference proteome</keyword>
<proteinExistence type="predicted"/>
<dbReference type="OrthoDB" id="1524679at2"/>
<evidence type="ECO:0000313" key="2">
    <source>
        <dbReference type="Proteomes" id="UP000245250"/>
    </source>
</evidence>
<evidence type="ECO:0000313" key="1">
    <source>
        <dbReference type="EMBL" id="AWK04838.1"/>
    </source>
</evidence>